<dbReference type="GO" id="GO:0005634">
    <property type="term" value="C:nucleus"/>
    <property type="evidence" value="ECO:0007669"/>
    <property type="project" value="TreeGrafter"/>
</dbReference>
<dbReference type="GO" id="GO:0000793">
    <property type="term" value="C:condensed chromosome"/>
    <property type="evidence" value="ECO:0007669"/>
    <property type="project" value="TreeGrafter"/>
</dbReference>
<dbReference type="EMBL" id="JABEBT010000031">
    <property type="protein sequence ID" value="KAF7636265.1"/>
    <property type="molecule type" value="Genomic_DNA"/>
</dbReference>
<name>A0A8S9ZSV4_9BILA</name>
<dbReference type="GO" id="GO:0000729">
    <property type="term" value="P:DNA double-strand break processing"/>
    <property type="evidence" value="ECO:0007669"/>
    <property type="project" value="TreeGrafter"/>
</dbReference>
<comment type="caution">
    <text evidence="1">The sequence shown here is derived from an EMBL/GenBank/DDBJ whole genome shotgun (WGS) entry which is preliminary data.</text>
</comment>
<dbReference type="AlphaFoldDB" id="A0A8S9ZSV4"/>
<dbReference type="InterPro" id="IPR036397">
    <property type="entry name" value="RNaseH_sf"/>
</dbReference>
<dbReference type="GO" id="GO:0035861">
    <property type="term" value="C:site of double-strand break"/>
    <property type="evidence" value="ECO:0007669"/>
    <property type="project" value="TreeGrafter"/>
</dbReference>
<organism evidence="1 2">
    <name type="scientific">Meloidogyne graminicola</name>
    <dbReference type="NCBI Taxonomy" id="189291"/>
    <lineage>
        <taxon>Eukaryota</taxon>
        <taxon>Metazoa</taxon>
        <taxon>Ecdysozoa</taxon>
        <taxon>Nematoda</taxon>
        <taxon>Chromadorea</taxon>
        <taxon>Rhabditida</taxon>
        <taxon>Tylenchina</taxon>
        <taxon>Tylenchomorpha</taxon>
        <taxon>Tylenchoidea</taxon>
        <taxon>Meloidogynidae</taxon>
        <taxon>Meloidogyninae</taxon>
        <taxon>Meloidogyne</taxon>
    </lineage>
</organism>
<proteinExistence type="predicted"/>
<keyword evidence="2" id="KW-1185">Reference proteome</keyword>
<dbReference type="Gene3D" id="3.30.420.10">
    <property type="entry name" value="Ribonuclease H-like superfamily/Ribonuclease H"/>
    <property type="match status" value="1"/>
</dbReference>
<dbReference type="GO" id="GO:0006303">
    <property type="term" value="P:double-strand break repair via nonhomologous end joining"/>
    <property type="evidence" value="ECO:0007669"/>
    <property type="project" value="TreeGrafter"/>
</dbReference>
<dbReference type="GO" id="GO:0000014">
    <property type="term" value="F:single-stranded DNA endodeoxyribonuclease activity"/>
    <property type="evidence" value="ECO:0007669"/>
    <property type="project" value="TreeGrafter"/>
</dbReference>
<dbReference type="GO" id="GO:0003697">
    <property type="term" value="F:single-stranded DNA binding"/>
    <property type="evidence" value="ECO:0007669"/>
    <property type="project" value="TreeGrafter"/>
</dbReference>
<evidence type="ECO:0000313" key="1">
    <source>
        <dbReference type="EMBL" id="KAF7636265.1"/>
    </source>
</evidence>
<dbReference type="PANTHER" id="PTHR46060:SF2">
    <property type="entry name" value="HISTONE-LYSINE N-METHYLTRANSFERASE SETMAR"/>
    <property type="match status" value="1"/>
</dbReference>
<dbReference type="GO" id="GO:0046975">
    <property type="term" value="F:histone H3K36 methyltransferase activity"/>
    <property type="evidence" value="ECO:0007669"/>
    <property type="project" value="TreeGrafter"/>
</dbReference>
<dbReference type="PANTHER" id="PTHR46060">
    <property type="entry name" value="MARINER MOS1 TRANSPOSASE-LIKE PROTEIN"/>
    <property type="match status" value="1"/>
</dbReference>
<dbReference type="GO" id="GO:0031297">
    <property type="term" value="P:replication fork processing"/>
    <property type="evidence" value="ECO:0007669"/>
    <property type="project" value="TreeGrafter"/>
</dbReference>
<sequence>MSLTQEQIYILLHRQFKITKNATQAAKNINDLVNRKVVSNRKAQRVFKQLREGRQTFRRKHGQGRRVTVNRRALLKRFRSNPAISTVELSKNICSISTAKRWLKKRGLRWKKANEVPHSLTVAQKNKRVDTCLNLLVLHRRGRFLRNIITCYESWIFFDNSYRGNQWLSPNQLGVPVPRRPLHGKKLMLSVFWSMRGPVYWELLPPNVSINSNLYCTQLTNVNNAIRVLRGNESWEGPGSKFQIRGGGPKCGWLLFCLKNRIYVFRTWNPKIAPSLAFSN</sequence>
<protein>
    <submittedName>
        <fullName evidence="1">HTH_48 domain-containing protein</fullName>
    </submittedName>
</protein>
<gene>
    <name evidence="1" type="ORF">Mgra_00004254</name>
</gene>
<dbReference type="InterPro" id="IPR001888">
    <property type="entry name" value="Transposase_1"/>
</dbReference>
<accession>A0A8S9ZSV4</accession>
<reference evidence="1" key="1">
    <citation type="journal article" date="2020" name="Ecol. Evol.">
        <title>Genome structure and content of the rice root-knot nematode (Meloidogyne graminicola).</title>
        <authorList>
            <person name="Phan N.T."/>
            <person name="Danchin E.G.J."/>
            <person name="Klopp C."/>
            <person name="Perfus-Barbeoch L."/>
            <person name="Kozlowski D.K."/>
            <person name="Koutsovoulos G.D."/>
            <person name="Lopez-Roques C."/>
            <person name="Bouchez O."/>
            <person name="Zahm M."/>
            <person name="Besnard G."/>
            <person name="Bellafiore S."/>
        </authorList>
    </citation>
    <scope>NUCLEOTIDE SEQUENCE</scope>
    <source>
        <strain evidence="1">VN-18</strain>
    </source>
</reference>
<dbReference type="GO" id="GO:0003690">
    <property type="term" value="F:double-stranded DNA binding"/>
    <property type="evidence" value="ECO:0007669"/>
    <property type="project" value="TreeGrafter"/>
</dbReference>
<dbReference type="Proteomes" id="UP000605970">
    <property type="component" value="Unassembled WGS sequence"/>
</dbReference>
<evidence type="ECO:0000313" key="2">
    <source>
        <dbReference type="Proteomes" id="UP000605970"/>
    </source>
</evidence>
<dbReference type="InterPro" id="IPR052709">
    <property type="entry name" value="Transposase-MT_Hybrid"/>
</dbReference>
<dbReference type="GO" id="GO:0044774">
    <property type="term" value="P:mitotic DNA integrity checkpoint signaling"/>
    <property type="evidence" value="ECO:0007669"/>
    <property type="project" value="TreeGrafter"/>
</dbReference>
<dbReference type="GO" id="GO:0042800">
    <property type="term" value="F:histone H3K4 methyltransferase activity"/>
    <property type="evidence" value="ECO:0007669"/>
    <property type="project" value="TreeGrafter"/>
</dbReference>
<dbReference type="GO" id="GO:0044547">
    <property type="term" value="F:DNA topoisomerase binding"/>
    <property type="evidence" value="ECO:0007669"/>
    <property type="project" value="TreeGrafter"/>
</dbReference>
<dbReference type="OrthoDB" id="9970333at2759"/>
<dbReference type="Pfam" id="PF01359">
    <property type="entry name" value="Transposase_1"/>
    <property type="match status" value="1"/>
</dbReference>
<dbReference type="GO" id="GO:0015074">
    <property type="term" value="P:DNA integration"/>
    <property type="evidence" value="ECO:0007669"/>
    <property type="project" value="TreeGrafter"/>
</dbReference>